<dbReference type="EMBL" id="QBIY01005905">
    <property type="protein sequence ID" value="RXN37409.1"/>
    <property type="molecule type" value="Genomic_DNA"/>
</dbReference>
<dbReference type="AlphaFoldDB" id="A0A498P0N6"/>
<accession>A0A498P0N6</accession>
<keyword evidence="2" id="KW-1185">Reference proteome</keyword>
<evidence type="ECO:0000313" key="2">
    <source>
        <dbReference type="Proteomes" id="UP000290572"/>
    </source>
</evidence>
<comment type="caution">
    <text evidence="1">The sequence shown here is derived from an EMBL/GenBank/DDBJ whole genome shotgun (WGS) entry which is preliminary data.</text>
</comment>
<dbReference type="Proteomes" id="UP000290572">
    <property type="component" value="Unassembled WGS sequence"/>
</dbReference>
<evidence type="ECO:0000313" key="1">
    <source>
        <dbReference type="EMBL" id="RXN37409.1"/>
    </source>
</evidence>
<organism evidence="1 2">
    <name type="scientific">Labeo rohita</name>
    <name type="common">Indian major carp</name>
    <name type="synonym">Cyprinus rohita</name>
    <dbReference type="NCBI Taxonomy" id="84645"/>
    <lineage>
        <taxon>Eukaryota</taxon>
        <taxon>Metazoa</taxon>
        <taxon>Chordata</taxon>
        <taxon>Craniata</taxon>
        <taxon>Vertebrata</taxon>
        <taxon>Euteleostomi</taxon>
        <taxon>Actinopterygii</taxon>
        <taxon>Neopterygii</taxon>
        <taxon>Teleostei</taxon>
        <taxon>Ostariophysi</taxon>
        <taxon>Cypriniformes</taxon>
        <taxon>Cyprinidae</taxon>
        <taxon>Labeoninae</taxon>
        <taxon>Labeonini</taxon>
        <taxon>Labeo</taxon>
    </lineage>
</organism>
<reference evidence="1 2" key="1">
    <citation type="submission" date="2018-03" db="EMBL/GenBank/DDBJ databases">
        <title>Draft genome sequence of Rohu Carp (Labeo rohita).</title>
        <authorList>
            <person name="Das P."/>
            <person name="Kushwaha B."/>
            <person name="Joshi C.G."/>
            <person name="Kumar D."/>
            <person name="Nagpure N.S."/>
            <person name="Sahoo L."/>
            <person name="Das S.P."/>
            <person name="Bit A."/>
            <person name="Patnaik S."/>
            <person name="Meher P.K."/>
            <person name="Jayasankar P."/>
            <person name="Koringa P.G."/>
            <person name="Patel N.V."/>
            <person name="Hinsu A.T."/>
            <person name="Kumar R."/>
            <person name="Pandey M."/>
            <person name="Agarwal S."/>
            <person name="Srivastava S."/>
            <person name="Singh M."/>
            <person name="Iquebal M.A."/>
            <person name="Jaiswal S."/>
            <person name="Angadi U.B."/>
            <person name="Kumar N."/>
            <person name="Raza M."/>
            <person name="Shah T.M."/>
            <person name="Rai A."/>
            <person name="Jena J.K."/>
        </authorList>
    </citation>
    <scope>NUCLEOTIDE SEQUENCE [LARGE SCALE GENOMIC DNA]</scope>
    <source>
        <strain evidence="1">DASCIFA01</strain>
        <tissue evidence="1">Testis</tissue>
    </source>
</reference>
<name>A0A498P0N6_LABRO</name>
<sequence length="324" mass="36663">MLDLIQSQLSFSRHVKEPPSFRGEVSDTVDLNEWIDIMRDYIKRNNLRKENQAEEIMVHLRGKARDVVKFGIRNSDIDIVHNPDAIFSILRKHFEAAPCSPLPLADFYTTLPRPDEDAYEYWLRLNRAVDVAAERLKEQGKVLDYPGTEVTRMFIRHCPCKELAITFRSKTIDAWSVREVHNILNEYHSETSLSSAARNAVPAKIPVNRTEVELSTAALSPTSDVQQSKSVEASALERVMNLLEKVLLKESTNKEPSRRSKPSVSLPRIKGLNDLPCTVCSSPDHSGLTHCRDKKLCFQCHSPDHSRLGCPERVKSPSSHGLGN</sequence>
<protein>
    <submittedName>
        <fullName evidence="1">Uncharacterized protein</fullName>
    </submittedName>
</protein>
<gene>
    <name evidence="1" type="ORF">ROHU_002091</name>
</gene>
<proteinExistence type="predicted"/>